<sequence>MLESGDTLNIVSGKDITVSGSAISLDKGSANLVATGNVNIGAASETHELNSHETHSHSEVIAGSKVSSSIDQTMTLNQGSMISADSVNVVSGHDINVTGSNIVGTNDVTLKAVHDVTITTSQDTESTQTDYSKREWGFLSGMTALNQLDGGLQGYSFGVRKTTDAQQMTQVTNNSSMIGSVNGNLTVVAGNDLHATDAILYAANDLGLAGKTVTIDAAQNTFSQSEQQSFSQTAITAGISNPVIAAAMTANQMRQDVKHTNGDARLDALAAVTTGLAVKNAIDAVASNPSAVGGIGISVSLGTSHSNSNSSASSSTAAGSSITAGHNLTIAAAGAGADSDINVIGSNLSAGNNTTLIAAGDINLHAAQNSDSVSSTNSGSSASIGATLSLGQQNGLSFQLGVSGTKGNGNSSDTTWTNTHVSAGNTLTLQSGGDTNLIGAVADAQQVVANVGGDLNIASLQDTSHYDSKQVSGGVSISVCVPPICYGAGSSVAANFSQEKLNSDYASVTEQSGVHAGDGGFQINVKGNTDLKGGVISSSDVAIENGLNSLTTATLTHSDIENQASYDGSSVGVSGGYGVDLGKTQTGVATNINPVPGTTLPNTGGDKGGFAVAPPIALSASGDASSTTKSAISGGAINITDGTKQQQLTGQTAEEAVASINRDTTGTQATIAPIFDKDKIEAGFDITSQFINQVGTFVSDRAKEADAASKAANDPSLTPEQRAEAQQRADELNKDWGPGGSYRQVLTALTVAAGGNVTGGVGQYAQAATVTYLQELGASQVKALINTLSLDQTPEGETARAALHAIVGCAGAAGSGASCGAGAMGAAASSVIGSLLKPTDNMTAEERLVRENLVNSLIAGLATSIGASGADTAAAAGAGQIEAQNNQVGILGPKKNPLSVDLVKTYCATGTCTDEQVKLLVQVQNQMNEASGNNAMIVAGGVTAAAMVAAVPALAGLAPDALALALANPAAAVNAGIITVETAAAIATDSMTPGLAIEGLVQKAGNAANNAVKQADLEILAANGVKFTLQNVVATGTTPSGQIVFLETGSSSAGLQHIIEEHGAEFANMGVSPAQIPDVVMQAVTQGKIVGYQGSGTGRPIYEVTVNGQQHQIAVTVGSNGFIVGANPRGSVK</sequence>
<proteinExistence type="predicted"/>
<evidence type="ECO:0000313" key="3">
    <source>
        <dbReference type="Proteomes" id="UP000826462"/>
    </source>
</evidence>
<organism evidence="2 3">
    <name type="scientific">Paraburkholderia edwinii</name>
    <dbReference type="NCBI Taxonomy" id="2861782"/>
    <lineage>
        <taxon>Bacteria</taxon>
        <taxon>Pseudomonadati</taxon>
        <taxon>Pseudomonadota</taxon>
        <taxon>Betaproteobacteria</taxon>
        <taxon>Burkholderiales</taxon>
        <taxon>Burkholderiaceae</taxon>
        <taxon>Paraburkholderia</taxon>
    </lineage>
</organism>
<evidence type="ECO:0000256" key="1">
    <source>
        <dbReference type="SAM" id="MobiDB-lite"/>
    </source>
</evidence>
<dbReference type="Pfam" id="PF13332">
    <property type="entry name" value="Fil_haemagg_2"/>
    <property type="match status" value="4"/>
</dbReference>
<feature type="compositionally biased region" description="Basic and acidic residues" evidence="1">
    <location>
        <begin position="721"/>
        <end position="734"/>
    </location>
</feature>
<gene>
    <name evidence="2" type="ORF">KZJ38_18385</name>
</gene>
<accession>A0ABX8UGZ8</accession>
<evidence type="ECO:0000313" key="2">
    <source>
        <dbReference type="EMBL" id="QYD68218.1"/>
    </source>
</evidence>
<feature type="region of interest" description="Disordered" evidence="1">
    <location>
        <begin position="705"/>
        <end position="737"/>
    </location>
</feature>
<dbReference type="EMBL" id="CP080095">
    <property type="protein sequence ID" value="QYD68218.1"/>
    <property type="molecule type" value="Genomic_DNA"/>
</dbReference>
<dbReference type="InterPro" id="IPR025157">
    <property type="entry name" value="Hemagglutinin_rpt"/>
</dbReference>
<name>A0ABX8UGZ8_9BURK</name>
<dbReference type="Proteomes" id="UP000826462">
    <property type="component" value="Chromosome 1"/>
</dbReference>
<protein>
    <submittedName>
        <fullName evidence="2">Hemagglutinin repeat-containing protein</fullName>
    </submittedName>
</protein>
<keyword evidence="3" id="KW-1185">Reference proteome</keyword>
<reference evidence="2 3" key="1">
    <citation type="submission" date="2021-07" db="EMBL/GenBank/DDBJ databases">
        <title>Paraburkholderia edwinii protects Aspergillus sp. from phenazines by acting as a toxin sponge.</title>
        <authorList>
            <person name="Dahlstrom K.M."/>
            <person name="Newman D.K."/>
        </authorList>
    </citation>
    <scope>NUCLEOTIDE SEQUENCE [LARGE SCALE GENOMIC DNA]</scope>
    <source>
        <strain evidence="2 3">Pe01</strain>
    </source>
</reference>